<comment type="caution">
    <text evidence="1">The sequence shown here is derived from an EMBL/GenBank/DDBJ whole genome shotgun (WGS) entry which is preliminary data.</text>
</comment>
<dbReference type="InterPro" id="IPR011856">
    <property type="entry name" value="tRNA_endonuc-like_dom_sf"/>
</dbReference>
<evidence type="ECO:0000313" key="2">
    <source>
        <dbReference type="Proteomes" id="UP001165962"/>
    </source>
</evidence>
<sequence length="105" mass="12051">MRWLYDQGYVAVSELVLNNGRRMDVIGFNKDNQIVIIEVKVSRNDLIADDKWTSYLDVCDSLYFCMPPYVADWSYEKKELKEKAVAGLLLPSKRGKSLEIAVLST</sequence>
<dbReference type="InterPro" id="IPR009394">
    <property type="entry name" value="MmcB-like"/>
</dbReference>
<dbReference type="RefSeq" id="WP_166153436.1">
    <property type="nucleotide sequence ID" value="NZ_JAAOIW010000011.1"/>
</dbReference>
<reference evidence="1" key="1">
    <citation type="submission" date="2020-03" db="EMBL/GenBank/DDBJ databases">
        <title>Draft sequencing of Paenibacilllus sp. S3N08.</title>
        <authorList>
            <person name="Kim D.-U."/>
        </authorList>
    </citation>
    <scope>NUCLEOTIDE SEQUENCE</scope>
    <source>
        <strain evidence="1">S3N08</strain>
    </source>
</reference>
<keyword evidence="2" id="KW-1185">Reference proteome</keyword>
<protein>
    <submittedName>
        <fullName evidence="1">MmcB family DNA repair protein</fullName>
    </submittedName>
</protein>
<dbReference type="EMBL" id="JAAOIW010000011">
    <property type="protein sequence ID" value="NHN33121.1"/>
    <property type="molecule type" value="Genomic_DNA"/>
</dbReference>
<name>A0ABX0JCZ2_9BACL</name>
<dbReference type="Proteomes" id="UP001165962">
    <property type="component" value="Unassembled WGS sequence"/>
</dbReference>
<proteinExistence type="predicted"/>
<organism evidence="1 2">
    <name type="scientific">Paenibacillus agricola</name>
    <dbReference type="NCBI Taxonomy" id="2716264"/>
    <lineage>
        <taxon>Bacteria</taxon>
        <taxon>Bacillati</taxon>
        <taxon>Bacillota</taxon>
        <taxon>Bacilli</taxon>
        <taxon>Bacillales</taxon>
        <taxon>Paenibacillaceae</taxon>
        <taxon>Paenibacillus</taxon>
    </lineage>
</organism>
<accession>A0ABX0JCZ2</accession>
<gene>
    <name evidence="1" type="ORF">G9U52_25215</name>
</gene>
<dbReference type="Gene3D" id="3.40.1350.10">
    <property type="match status" value="1"/>
</dbReference>
<evidence type="ECO:0000313" key="1">
    <source>
        <dbReference type="EMBL" id="NHN33121.1"/>
    </source>
</evidence>
<dbReference type="Pfam" id="PF06319">
    <property type="entry name" value="MmcB-like"/>
    <property type="match status" value="1"/>
</dbReference>